<dbReference type="AlphaFoldDB" id="A0A345PA26"/>
<evidence type="ECO:0000259" key="3">
    <source>
        <dbReference type="Pfam" id="PF06276"/>
    </source>
</evidence>
<evidence type="ECO:0000313" key="4">
    <source>
        <dbReference type="EMBL" id="AXI04135.1"/>
    </source>
</evidence>
<dbReference type="Pfam" id="PF04183">
    <property type="entry name" value="IucA_IucC"/>
    <property type="match status" value="1"/>
</dbReference>
<dbReference type="Pfam" id="PF06276">
    <property type="entry name" value="FhuF"/>
    <property type="match status" value="1"/>
</dbReference>
<evidence type="ECO:0000259" key="2">
    <source>
        <dbReference type="Pfam" id="PF04183"/>
    </source>
</evidence>
<name>A0A345PA26_9GAMM</name>
<dbReference type="EMBL" id="CP031222">
    <property type="protein sequence ID" value="AXI04135.1"/>
    <property type="molecule type" value="Genomic_DNA"/>
</dbReference>
<sequence length="621" mass="70121">MDMQQLHPTVTAISSTDAQYAQACQQGLVRTLQALFREKLLDASHLVVEGSIAWLPLWSQKTLLRFEGLELGRIGSCQLVGGITCHKTGNRPYPIKTPSALLRAVADALPMPVSLADLERLCLELENSIDNDALCLTYREKWGRELLRSRGDHRYFLTFLRTSNLANPLLTLEQWGTIGHPWHPTYKTKLGLSAVDVMRMSPEFQAELKITIAAIKKDQVHAELQLEATDPSSDISYSVWFARQFPNAFAHWQEALTQRGYAPDDWVPLPIHPYQAERFIDDEFAAEIAQGTLVLLDNVSIPASPTMSFRTVVPEHSDAMPHMKLPVSLRLTSVERTVSPKSAVMGPRITQLLRRILAVEQGFGQRLEIVGEDVGVHYLDPNQDDNRSRHLAVLYRQNPLNKRTDALFPLPVGALFSSSAYAKRPLIAELVALGYGGHDTAAAEFFQQYTQTVLTATLSAYLIYGIAFEAHQQNSFMLVDQAYRPVCLLARDFGDVRVHASTLEKMQYTLDPFRAGHTVYDDHMPVRDKILHAVMLCHLSEMALLLARTTQQSALIFWTVLREQTIQVFDALRPRTNPERWEAEREAFLELPWPAKAFLRMRLSNTQEDVHGQMPNPLKAI</sequence>
<reference evidence="4 5" key="1">
    <citation type="submission" date="2018-07" db="EMBL/GenBank/DDBJ databases">
        <title>Genome sequencing of Moraxellaceae gen. HYN0046.</title>
        <authorList>
            <person name="Kim M."/>
            <person name="Yi H."/>
        </authorList>
    </citation>
    <scope>NUCLEOTIDE SEQUENCE [LARGE SCALE GENOMIC DNA]</scope>
    <source>
        <strain evidence="4 5">HYN0046</strain>
    </source>
</reference>
<feature type="domain" description="Aerobactin siderophore biosynthesis IucA/IucC-like C-terminal" evidence="3">
    <location>
        <begin position="444"/>
        <end position="608"/>
    </location>
</feature>
<dbReference type="GO" id="GO:0016881">
    <property type="term" value="F:acid-amino acid ligase activity"/>
    <property type="evidence" value="ECO:0007669"/>
    <property type="project" value="UniProtKB-ARBA"/>
</dbReference>
<dbReference type="Proteomes" id="UP000253940">
    <property type="component" value="Chromosome"/>
</dbReference>
<comment type="similarity">
    <text evidence="1">Belongs to the IucA/IucC family.</text>
</comment>
<dbReference type="RefSeq" id="WP_114900243.1">
    <property type="nucleotide sequence ID" value="NZ_CP031222.1"/>
</dbReference>
<dbReference type="OrthoDB" id="495728at2"/>
<organism evidence="4 5">
    <name type="scientific">Aquirhabdus parva</name>
    <dbReference type="NCBI Taxonomy" id="2283318"/>
    <lineage>
        <taxon>Bacteria</taxon>
        <taxon>Pseudomonadati</taxon>
        <taxon>Pseudomonadota</taxon>
        <taxon>Gammaproteobacteria</taxon>
        <taxon>Moraxellales</taxon>
        <taxon>Moraxellaceae</taxon>
        <taxon>Aquirhabdus</taxon>
    </lineage>
</organism>
<dbReference type="PANTHER" id="PTHR34384">
    <property type="entry name" value="L-2,3-DIAMINOPROPANOATE--CITRATE LIGASE"/>
    <property type="match status" value="1"/>
</dbReference>
<proteinExistence type="inferred from homology"/>
<keyword evidence="5" id="KW-1185">Reference proteome</keyword>
<evidence type="ECO:0000313" key="5">
    <source>
        <dbReference type="Proteomes" id="UP000253940"/>
    </source>
</evidence>
<accession>A0A345PA26</accession>
<gene>
    <name evidence="4" type="ORF">HYN46_15590</name>
</gene>
<dbReference type="InterPro" id="IPR037455">
    <property type="entry name" value="LucA/IucC-like"/>
</dbReference>
<dbReference type="KEGG" id="mbah:HYN46_15590"/>
<feature type="domain" description="Aerobactin siderophore biosynthesis IucA/IucC N-terminal" evidence="2">
    <location>
        <begin position="169"/>
        <end position="416"/>
    </location>
</feature>
<protein>
    <submittedName>
        <fullName evidence="4">IucA/IucC family siderophore biosynthesis protein</fullName>
    </submittedName>
</protein>
<dbReference type="InterPro" id="IPR007310">
    <property type="entry name" value="Aerobactin_biosyn_IucA/IucC_N"/>
</dbReference>
<dbReference type="Gene3D" id="1.10.510.40">
    <property type="match status" value="1"/>
</dbReference>
<evidence type="ECO:0000256" key="1">
    <source>
        <dbReference type="ARBA" id="ARBA00007832"/>
    </source>
</evidence>
<dbReference type="PANTHER" id="PTHR34384:SF5">
    <property type="entry name" value="L-2,3-DIAMINOPROPANOATE--CITRATE LIGASE"/>
    <property type="match status" value="1"/>
</dbReference>
<dbReference type="InterPro" id="IPR022770">
    <property type="entry name" value="IucA/IucC-like_C"/>
</dbReference>
<dbReference type="GO" id="GO:0019290">
    <property type="term" value="P:siderophore biosynthetic process"/>
    <property type="evidence" value="ECO:0007669"/>
    <property type="project" value="InterPro"/>
</dbReference>